<protein>
    <submittedName>
        <fullName evidence="2">Uncharacterized protein</fullName>
    </submittedName>
</protein>
<gene>
    <name evidence="2" type="ORF">O6P43_032124</name>
</gene>
<evidence type="ECO:0000313" key="2">
    <source>
        <dbReference type="EMBL" id="KAJ7947300.1"/>
    </source>
</evidence>
<proteinExistence type="predicted"/>
<name>A0AAD7KWX5_QUISA</name>
<evidence type="ECO:0000256" key="1">
    <source>
        <dbReference type="SAM" id="MobiDB-lite"/>
    </source>
</evidence>
<sequence length="312" mass="35267">MSSGLCKYRDRPSLSWPTFSDDGDVGSLPGDDTGSQSPYFSPDRYEESDVDDVYFTPEGNHATVWRLVSSLNANQLRILQQRYISRLGSAWKFKVAGDFHPCDSNPDQIYLYEEQLKGGLRLSFPKFCIHCEMGHVVQATNEELAARRQEKRRHKKAKIEIASRKSARTDGTSLSQIIEDGTEIFTVSPFGRAAPLSFVPSRTRLVPGSTRDVSFVANSVPLWWSIPVHEVLGCSSGAYLALVEYKASTEFRKVVLDECDAFYIQGFIESREKTFMIDPNFPVDRLKYVGEDDEAKFYEDEQGEMNADQPPN</sequence>
<feature type="region of interest" description="Disordered" evidence="1">
    <location>
        <begin position="1"/>
        <end position="44"/>
    </location>
</feature>
<dbReference type="KEGG" id="qsa:O6P43_032124"/>
<comment type="caution">
    <text evidence="2">The sequence shown here is derived from an EMBL/GenBank/DDBJ whole genome shotgun (WGS) entry which is preliminary data.</text>
</comment>
<reference evidence="2" key="1">
    <citation type="journal article" date="2023" name="Science">
        <title>Elucidation of the pathway for biosynthesis of saponin adjuvants from the soapbark tree.</title>
        <authorList>
            <person name="Reed J."/>
            <person name="Orme A."/>
            <person name="El-Demerdash A."/>
            <person name="Owen C."/>
            <person name="Martin L.B.B."/>
            <person name="Misra R.C."/>
            <person name="Kikuchi S."/>
            <person name="Rejzek M."/>
            <person name="Martin A.C."/>
            <person name="Harkess A."/>
            <person name="Leebens-Mack J."/>
            <person name="Louveau T."/>
            <person name="Stephenson M.J."/>
            <person name="Osbourn A."/>
        </authorList>
    </citation>
    <scope>NUCLEOTIDE SEQUENCE</scope>
    <source>
        <strain evidence="2">S10</strain>
    </source>
</reference>
<evidence type="ECO:0000313" key="3">
    <source>
        <dbReference type="Proteomes" id="UP001163823"/>
    </source>
</evidence>
<dbReference type="AlphaFoldDB" id="A0AAD7KWX5"/>
<dbReference type="Proteomes" id="UP001163823">
    <property type="component" value="Chromosome 13"/>
</dbReference>
<accession>A0AAD7KWX5</accession>
<organism evidence="2 3">
    <name type="scientific">Quillaja saponaria</name>
    <name type="common">Soap bark tree</name>
    <dbReference type="NCBI Taxonomy" id="32244"/>
    <lineage>
        <taxon>Eukaryota</taxon>
        <taxon>Viridiplantae</taxon>
        <taxon>Streptophyta</taxon>
        <taxon>Embryophyta</taxon>
        <taxon>Tracheophyta</taxon>
        <taxon>Spermatophyta</taxon>
        <taxon>Magnoliopsida</taxon>
        <taxon>eudicotyledons</taxon>
        <taxon>Gunneridae</taxon>
        <taxon>Pentapetalae</taxon>
        <taxon>rosids</taxon>
        <taxon>fabids</taxon>
        <taxon>Fabales</taxon>
        <taxon>Quillajaceae</taxon>
        <taxon>Quillaja</taxon>
    </lineage>
</organism>
<keyword evidence="3" id="KW-1185">Reference proteome</keyword>
<dbReference type="EMBL" id="JARAOO010000013">
    <property type="protein sequence ID" value="KAJ7947300.1"/>
    <property type="molecule type" value="Genomic_DNA"/>
</dbReference>